<dbReference type="PROSITE" id="PS00086">
    <property type="entry name" value="CYTOCHROME_P450"/>
    <property type="match status" value="1"/>
</dbReference>
<keyword evidence="6" id="KW-0349">Heme</keyword>
<evidence type="ECO:0000256" key="5">
    <source>
        <dbReference type="ARBA" id="ARBA00023033"/>
    </source>
</evidence>
<organism evidence="7 8">
    <name type="scientific">Monosporascus cannonballus</name>
    <dbReference type="NCBI Taxonomy" id="155416"/>
    <lineage>
        <taxon>Eukaryota</taxon>
        <taxon>Fungi</taxon>
        <taxon>Dikarya</taxon>
        <taxon>Ascomycota</taxon>
        <taxon>Pezizomycotina</taxon>
        <taxon>Sordariomycetes</taxon>
        <taxon>Xylariomycetidae</taxon>
        <taxon>Xylariales</taxon>
        <taxon>Xylariales incertae sedis</taxon>
        <taxon>Monosporascus</taxon>
    </lineage>
</organism>
<keyword evidence="4 6" id="KW-0408">Iron</keyword>
<comment type="similarity">
    <text evidence="1 6">Belongs to the cytochrome P450 family.</text>
</comment>
<reference evidence="7 8" key="1">
    <citation type="submission" date="2018-06" db="EMBL/GenBank/DDBJ databases">
        <title>Complete Genomes of Monosporascus.</title>
        <authorList>
            <person name="Robinson A.J."/>
            <person name="Natvig D.O."/>
        </authorList>
    </citation>
    <scope>NUCLEOTIDE SEQUENCE [LARGE SCALE GENOMIC DNA]</scope>
    <source>
        <strain evidence="7 8">CBS 609.92</strain>
    </source>
</reference>
<dbReference type="Proteomes" id="UP000294003">
    <property type="component" value="Unassembled WGS sequence"/>
</dbReference>
<sequence>MSQSRVRNGLYSVRFSLRSLPGKHFPPGPPSFPFLGNAHHFASTKSFLQFTELGKKYGDIVGLKAGPENIVILNSVKLVHELLGKHGSIYSGRPVGYVFKEHIIQGSKQIVFLANDRYLQQYRAAISHILSPKGAERALPIQEAAAADLMLKLLETPASFLDHFETWALAGPMQVICGDRTTRKDPKIKHWFFENQEKWLNMLTPGLAPPVSMFPVLKYVPECLARWKQAAESLRENQRGFYYMMLDFAKKEVAENSVPDGTTADKHQSLMAKILRERENGKAVFDDDELAYLGGGLVDAAIDTTLSTGLTFVKTLAAHPHIMKRVQAEVDALRDSDSPPRSEDIAEMPFLIACLLEILRWRPATPTLLPRLLESDNIVGGYHLEKGTVVFQNTWAINHDPEHYEDPGVFNPDRFLSNPYGTKMSAEQAKAMGRKQSYLFGLGRRRCPGDLFARNTVLIAVAKLVWAFDINPTETIDTSIENGFHGGFVIGPEAA</sequence>
<keyword evidence="8" id="KW-1185">Reference proteome</keyword>
<keyword evidence="2 6" id="KW-0479">Metal-binding</keyword>
<evidence type="ECO:0008006" key="9">
    <source>
        <dbReference type="Google" id="ProtNLM"/>
    </source>
</evidence>
<dbReference type="EMBL" id="QJNS01000002">
    <property type="protein sequence ID" value="RYO95343.1"/>
    <property type="molecule type" value="Genomic_DNA"/>
</dbReference>
<protein>
    <recommendedName>
        <fullName evidence="9">Cytochrome P450</fullName>
    </recommendedName>
</protein>
<dbReference type="InterPro" id="IPR050364">
    <property type="entry name" value="Cytochrome_P450_fung"/>
</dbReference>
<proteinExistence type="inferred from homology"/>
<name>A0ABY0HKL7_9PEZI</name>
<gene>
    <name evidence="7" type="ORF">DL762_000085</name>
</gene>
<dbReference type="SUPFAM" id="SSF48264">
    <property type="entry name" value="Cytochrome P450"/>
    <property type="match status" value="1"/>
</dbReference>
<dbReference type="PRINTS" id="PR00463">
    <property type="entry name" value="EP450I"/>
</dbReference>
<dbReference type="PANTHER" id="PTHR46300">
    <property type="entry name" value="P450, PUTATIVE (EUROFUNG)-RELATED-RELATED"/>
    <property type="match status" value="1"/>
</dbReference>
<dbReference type="InterPro" id="IPR036396">
    <property type="entry name" value="Cyt_P450_sf"/>
</dbReference>
<evidence type="ECO:0000256" key="2">
    <source>
        <dbReference type="ARBA" id="ARBA00022723"/>
    </source>
</evidence>
<accession>A0ABY0HKL7</accession>
<dbReference type="InterPro" id="IPR017972">
    <property type="entry name" value="Cyt_P450_CS"/>
</dbReference>
<keyword evidence="3 6" id="KW-0560">Oxidoreductase</keyword>
<evidence type="ECO:0000313" key="7">
    <source>
        <dbReference type="EMBL" id="RYO95343.1"/>
    </source>
</evidence>
<evidence type="ECO:0000256" key="3">
    <source>
        <dbReference type="ARBA" id="ARBA00023002"/>
    </source>
</evidence>
<evidence type="ECO:0000256" key="6">
    <source>
        <dbReference type="RuleBase" id="RU000461"/>
    </source>
</evidence>
<dbReference type="PRINTS" id="PR00385">
    <property type="entry name" value="P450"/>
</dbReference>
<evidence type="ECO:0000256" key="4">
    <source>
        <dbReference type="ARBA" id="ARBA00023004"/>
    </source>
</evidence>
<dbReference type="InterPro" id="IPR002401">
    <property type="entry name" value="Cyt_P450_E_grp-I"/>
</dbReference>
<dbReference type="Gene3D" id="1.10.630.10">
    <property type="entry name" value="Cytochrome P450"/>
    <property type="match status" value="1"/>
</dbReference>
<evidence type="ECO:0000256" key="1">
    <source>
        <dbReference type="ARBA" id="ARBA00010617"/>
    </source>
</evidence>
<dbReference type="InterPro" id="IPR001128">
    <property type="entry name" value="Cyt_P450"/>
</dbReference>
<dbReference type="PANTHER" id="PTHR46300:SF2">
    <property type="entry name" value="CYTOCHROME P450 MONOOXYGENASE ALNH-RELATED"/>
    <property type="match status" value="1"/>
</dbReference>
<dbReference type="Pfam" id="PF00067">
    <property type="entry name" value="p450"/>
    <property type="match status" value="1"/>
</dbReference>
<comment type="caution">
    <text evidence="7">The sequence shown here is derived from an EMBL/GenBank/DDBJ whole genome shotgun (WGS) entry which is preliminary data.</text>
</comment>
<evidence type="ECO:0000313" key="8">
    <source>
        <dbReference type="Proteomes" id="UP000294003"/>
    </source>
</evidence>
<keyword evidence="5 6" id="KW-0503">Monooxygenase</keyword>